<evidence type="ECO:0000256" key="3">
    <source>
        <dbReference type="ARBA" id="ARBA00022679"/>
    </source>
</evidence>
<evidence type="ECO:0000256" key="6">
    <source>
        <dbReference type="ARBA" id="ARBA00022840"/>
    </source>
</evidence>
<sequence>TLPHGGVVANPRRVRTIRARMVITIDGPAGTGKSSVALAVAERLGYDFLDTGAMYRAIGLAALRREARLDDPRELAFVARHARIEYDWSRHPPGVMLNDEPVGHLLRGAEATRAASYVAVVPAIREMLVKQQQEIGRQRPDLVTEGRDQGTVVFPDAGLKFYLDASPAERARRRVHQLKARGEIVDYHEILNQIESRDQRDRSRSVGPLAAAADAEVLDTTALTEAQVVEHIVSRAKGAASR</sequence>
<evidence type="ECO:0000256" key="4">
    <source>
        <dbReference type="ARBA" id="ARBA00022741"/>
    </source>
</evidence>
<keyword evidence="3 10" id="KW-0808">Transferase</keyword>
<gene>
    <name evidence="10" type="ORF">AVDCRST_MAG64-2014</name>
</gene>
<evidence type="ECO:0000256" key="5">
    <source>
        <dbReference type="ARBA" id="ARBA00022777"/>
    </source>
</evidence>
<dbReference type="InterPro" id="IPR011994">
    <property type="entry name" value="Cytidylate_kinase_dom"/>
</dbReference>
<dbReference type="EMBL" id="CADCUQ010000458">
    <property type="protein sequence ID" value="CAA9406437.1"/>
    <property type="molecule type" value="Genomic_DNA"/>
</dbReference>
<reference evidence="10" key="1">
    <citation type="submission" date="2020-02" db="EMBL/GenBank/DDBJ databases">
        <authorList>
            <person name="Meier V. D."/>
        </authorList>
    </citation>
    <scope>NUCLEOTIDE SEQUENCE</scope>
    <source>
        <strain evidence="10">AVDCRST_MAG64</strain>
    </source>
</reference>
<evidence type="ECO:0000256" key="2">
    <source>
        <dbReference type="ARBA" id="ARBA00012906"/>
    </source>
</evidence>
<evidence type="ECO:0000256" key="8">
    <source>
        <dbReference type="ARBA" id="ARBA00048478"/>
    </source>
</evidence>
<comment type="catalytic activity">
    <reaction evidence="8">
        <text>CMP + ATP = CDP + ADP</text>
        <dbReference type="Rhea" id="RHEA:11600"/>
        <dbReference type="ChEBI" id="CHEBI:30616"/>
        <dbReference type="ChEBI" id="CHEBI:58069"/>
        <dbReference type="ChEBI" id="CHEBI:60377"/>
        <dbReference type="ChEBI" id="CHEBI:456216"/>
        <dbReference type="EC" id="2.7.4.25"/>
    </reaction>
</comment>
<dbReference type="Gene3D" id="3.40.50.300">
    <property type="entry name" value="P-loop containing nucleotide triphosphate hydrolases"/>
    <property type="match status" value="1"/>
</dbReference>
<evidence type="ECO:0000259" key="9">
    <source>
        <dbReference type="Pfam" id="PF02224"/>
    </source>
</evidence>
<comment type="catalytic activity">
    <reaction evidence="7">
        <text>dCMP + ATP = dCDP + ADP</text>
        <dbReference type="Rhea" id="RHEA:25094"/>
        <dbReference type="ChEBI" id="CHEBI:30616"/>
        <dbReference type="ChEBI" id="CHEBI:57566"/>
        <dbReference type="ChEBI" id="CHEBI:58593"/>
        <dbReference type="ChEBI" id="CHEBI:456216"/>
        <dbReference type="EC" id="2.7.4.25"/>
    </reaction>
</comment>
<organism evidence="10">
    <name type="scientific">uncultured Phycisphaerae bacterium</name>
    <dbReference type="NCBI Taxonomy" id="904963"/>
    <lineage>
        <taxon>Bacteria</taxon>
        <taxon>Pseudomonadati</taxon>
        <taxon>Planctomycetota</taxon>
        <taxon>Phycisphaerae</taxon>
        <taxon>environmental samples</taxon>
    </lineage>
</organism>
<dbReference type="SUPFAM" id="SSF52540">
    <property type="entry name" value="P-loop containing nucleoside triphosphate hydrolases"/>
    <property type="match status" value="1"/>
</dbReference>
<dbReference type="GO" id="GO:0005524">
    <property type="term" value="F:ATP binding"/>
    <property type="evidence" value="ECO:0007669"/>
    <property type="project" value="UniProtKB-KW"/>
</dbReference>
<dbReference type="InterPro" id="IPR027417">
    <property type="entry name" value="P-loop_NTPase"/>
</dbReference>
<feature type="domain" description="Cytidylate kinase" evidence="9">
    <location>
        <begin position="23"/>
        <end position="236"/>
    </location>
</feature>
<dbReference type="HAMAP" id="MF_00238">
    <property type="entry name" value="Cytidyl_kinase_type1"/>
    <property type="match status" value="1"/>
</dbReference>
<dbReference type="CDD" id="cd02020">
    <property type="entry name" value="CMPK"/>
    <property type="match status" value="1"/>
</dbReference>
<keyword evidence="5 10" id="KW-0418">Kinase</keyword>
<evidence type="ECO:0000313" key="10">
    <source>
        <dbReference type="EMBL" id="CAA9406437.1"/>
    </source>
</evidence>
<keyword evidence="6" id="KW-0067">ATP-binding</keyword>
<comment type="similarity">
    <text evidence="1">Belongs to the cytidylate kinase family. Type 1 subfamily.</text>
</comment>
<dbReference type="GO" id="GO:0006139">
    <property type="term" value="P:nucleobase-containing compound metabolic process"/>
    <property type="evidence" value="ECO:0007669"/>
    <property type="project" value="InterPro"/>
</dbReference>
<evidence type="ECO:0000256" key="7">
    <source>
        <dbReference type="ARBA" id="ARBA00047615"/>
    </source>
</evidence>
<proteinExistence type="inferred from homology"/>
<accession>A0A6J4P782</accession>
<feature type="non-terminal residue" evidence="10">
    <location>
        <position position="1"/>
    </location>
</feature>
<dbReference type="Pfam" id="PF02224">
    <property type="entry name" value="Cytidylate_kin"/>
    <property type="match status" value="1"/>
</dbReference>
<dbReference type="AlphaFoldDB" id="A0A6J4P782"/>
<dbReference type="NCBIfam" id="TIGR00017">
    <property type="entry name" value="cmk"/>
    <property type="match status" value="1"/>
</dbReference>
<name>A0A6J4P782_9BACT</name>
<keyword evidence="4" id="KW-0547">Nucleotide-binding</keyword>
<dbReference type="InterPro" id="IPR003136">
    <property type="entry name" value="Cytidylate_kin"/>
</dbReference>
<evidence type="ECO:0000256" key="1">
    <source>
        <dbReference type="ARBA" id="ARBA00009427"/>
    </source>
</evidence>
<dbReference type="EC" id="2.7.4.25" evidence="2"/>
<dbReference type="GO" id="GO:0036431">
    <property type="term" value="F:dCMP kinase activity"/>
    <property type="evidence" value="ECO:0007669"/>
    <property type="project" value="InterPro"/>
</dbReference>
<protein>
    <recommendedName>
        <fullName evidence="2">(d)CMP kinase</fullName>
        <ecNumber evidence="2">2.7.4.25</ecNumber>
    </recommendedName>
</protein>